<keyword evidence="2" id="KW-1185">Reference proteome</keyword>
<evidence type="ECO:0000313" key="1">
    <source>
        <dbReference type="EMBL" id="KNC24255.1"/>
    </source>
</evidence>
<comment type="caution">
    <text evidence="1">The sequence shown here is derived from an EMBL/GenBank/DDBJ whole genome shotgun (WGS) entry which is preliminary data.</text>
</comment>
<name>A0A0L0BW35_LUCCU</name>
<dbReference type="EMBL" id="JRES01001249">
    <property type="protein sequence ID" value="KNC24255.1"/>
    <property type="molecule type" value="Genomic_DNA"/>
</dbReference>
<accession>A0A0L0BW35</accession>
<proteinExistence type="predicted"/>
<dbReference type="Proteomes" id="UP000037069">
    <property type="component" value="Unassembled WGS sequence"/>
</dbReference>
<protein>
    <submittedName>
        <fullName evidence="1">Uncharacterized protein</fullName>
    </submittedName>
</protein>
<organism evidence="1 2">
    <name type="scientific">Lucilia cuprina</name>
    <name type="common">Green bottle fly</name>
    <name type="synonym">Australian sheep blowfly</name>
    <dbReference type="NCBI Taxonomy" id="7375"/>
    <lineage>
        <taxon>Eukaryota</taxon>
        <taxon>Metazoa</taxon>
        <taxon>Ecdysozoa</taxon>
        <taxon>Arthropoda</taxon>
        <taxon>Hexapoda</taxon>
        <taxon>Insecta</taxon>
        <taxon>Pterygota</taxon>
        <taxon>Neoptera</taxon>
        <taxon>Endopterygota</taxon>
        <taxon>Diptera</taxon>
        <taxon>Brachycera</taxon>
        <taxon>Muscomorpha</taxon>
        <taxon>Oestroidea</taxon>
        <taxon>Calliphoridae</taxon>
        <taxon>Luciliinae</taxon>
        <taxon>Lucilia</taxon>
    </lineage>
</organism>
<evidence type="ECO:0000313" key="2">
    <source>
        <dbReference type="Proteomes" id="UP000037069"/>
    </source>
</evidence>
<sequence length="187" mass="21509">MEKAAEMFIPEFELWKDPLKRLNWFSFLVLQMKLLILAGYSSSRQILCTIVRRVSLKSAKAVHGQCPVLTAIRFLRLDLDSFVTWFIHFLSILGQILMAPRQFVCNQLFTFHIGYANVSAKLARLLPSMSPCPGTHTRVIGHPRASLTLVFEVWRELLFLVLEDIFGVECCSTKEILIPLEFDMFDV</sequence>
<reference evidence="1 2" key="1">
    <citation type="journal article" date="2015" name="Nat. Commun.">
        <title>Lucilia cuprina genome unlocks parasitic fly biology to underpin future interventions.</title>
        <authorList>
            <person name="Anstead C.A."/>
            <person name="Korhonen P.K."/>
            <person name="Young N.D."/>
            <person name="Hall R.S."/>
            <person name="Jex A.R."/>
            <person name="Murali S.C."/>
            <person name="Hughes D.S."/>
            <person name="Lee S.F."/>
            <person name="Perry T."/>
            <person name="Stroehlein A.J."/>
            <person name="Ansell B.R."/>
            <person name="Breugelmans B."/>
            <person name="Hofmann A."/>
            <person name="Qu J."/>
            <person name="Dugan S."/>
            <person name="Lee S.L."/>
            <person name="Chao H."/>
            <person name="Dinh H."/>
            <person name="Han Y."/>
            <person name="Doddapaneni H.V."/>
            <person name="Worley K.C."/>
            <person name="Muzny D.M."/>
            <person name="Ioannidis P."/>
            <person name="Waterhouse R.M."/>
            <person name="Zdobnov E.M."/>
            <person name="James P.J."/>
            <person name="Bagnall N.H."/>
            <person name="Kotze A.C."/>
            <person name="Gibbs R.A."/>
            <person name="Richards S."/>
            <person name="Batterham P."/>
            <person name="Gasser R.B."/>
        </authorList>
    </citation>
    <scope>NUCLEOTIDE SEQUENCE [LARGE SCALE GENOMIC DNA]</scope>
    <source>
        <strain evidence="1 2">LS</strain>
        <tissue evidence="1">Full body</tissue>
    </source>
</reference>
<gene>
    <name evidence="1" type="ORF">FF38_13696</name>
</gene>
<dbReference type="AlphaFoldDB" id="A0A0L0BW35"/>